<dbReference type="PROSITE" id="PS50157">
    <property type="entry name" value="ZINC_FINGER_C2H2_2"/>
    <property type="match status" value="2"/>
</dbReference>
<comment type="subcellular location">
    <subcellularLocation>
        <location evidence="1">Nucleus</location>
    </subcellularLocation>
</comment>
<evidence type="ECO:0000256" key="8">
    <source>
        <dbReference type="PROSITE-ProRule" id="PRU00042"/>
    </source>
</evidence>
<organism evidence="12 13">
    <name type="scientific">Achaetomium macrosporum</name>
    <dbReference type="NCBI Taxonomy" id="79813"/>
    <lineage>
        <taxon>Eukaryota</taxon>
        <taxon>Fungi</taxon>
        <taxon>Dikarya</taxon>
        <taxon>Ascomycota</taxon>
        <taxon>Pezizomycotina</taxon>
        <taxon>Sordariomycetes</taxon>
        <taxon>Sordariomycetidae</taxon>
        <taxon>Sordariales</taxon>
        <taxon>Chaetomiaceae</taxon>
        <taxon>Achaetomium</taxon>
    </lineage>
</organism>
<evidence type="ECO:0000313" key="12">
    <source>
        <dbReference type="EMBL" id="KAK4240126.1"/>
    </source>
</evidence>
<feature type="transmembrane region" description="Helical" evidence="10">
    <location>
        <begin position="6"/>
        <end position="30"/>
    </location>
</feature>
<feature type="compositionally biased region" description="Low complexity" evidence="9">
    <location>
        <begin position="505"/>
        <end position="517"/>
    </location>
</feature>
<feature type="domain" description="C2H2-type" evidence="11">
    <location>
        <begin position="612"/>
        <end position="642"/>
    </location>
</feature>
<keyword evidence="3 8" id="KW-0863">Zinc-finger</keyword>
<gene>
    <name evidence="12" type="ORF">C8A03DRAFT_13544</name>
</gene>
<feature type="compositionally biased region" description="Polar residues" evidence="9">
    <location>
        <begin position="52"/>
        <end position="85"/>
    </location>
</feature>
<feature type="domain" description="C2H2-type" evidence="11">
    <location>
        <begin position="586"/>
        <end position="613"/>
    </location>
</feature>
<evidence type="ECO:0000256" key="2">
    <source>
        <dbReference type="ARBA" id="ARBA00022723"/>
    </source>
</evidence>
<dbReference type="InterPro" id="IPR013087">
    <property type="entry name" value="Znf_C2H2_type"/>
</dbReference>
<feature type="region of interest" description="Disordered" evidence="9">
    <location>
        <begin position="206"/>
        <end position="248"/>
    </location>
</feature>
<dbReference type="Gene3D" id="3.30.160.60">
    <property type="entry name" value="Classic Zinc Finger"/>
    <property type="match status" value="1"/>
</dbReference>
<feature type="compositionally biased region" description="Low complexity" evidence="9">
    <location>
        <begin position="558"/>
        <end position="581"/>
    </location>
</feature>
<dbReference type="PROSITE" id="PS00028">
    <property type="entry name" value="ZINC_FINGER_C2H2_1"/>
    <property type="match status" value="1"/>
</dbReference>
<dbReference type="SMART" id="SM00355">
    <property type="entry name" value="ZnF_C2H2"/>
    <property type="match status" value="3"/>
</dbReference>
<feature type="compositionally biased region" description="Low complexity" evidence="9">
    <location>
        <begin position="451"/>
        <end position="460"/>
    </location>
</feature>
<reference evidence="12" key="1">
    <citation type="journal article" date="2023" name="Mol. Phylogenet. Evol.">
        <title>Genome-scale phylogeny and comparative genomics of the fungal order Sordariales.</title>
        <authorList>
            <person name="Hensen N."/>
            <person name="Bonometti L."/>
            <person name="Westerberg I."/>
            <person name="Brannstrom I.O."/>
            <person name="Guillou S."/>
            <person name="Cros-Aarteil S."/>
            <person name="Calhoun S."/>
            <person name="Haridas S."/>
            <person name="Kuo A."/>
            <person name="Mondo S."/>
            <person name="Pangilinan J."/>
            <person name="Riley R."/>
            <person name="LaButti K."/>
            <person name="Andreopoulos B."/>
            <person name="Lipzen A."/>
            <person name="Chen C."/>
            <person name="Yan M."/>
            <person name="Daum C."/>
            <person name="Ng V."/>
            <person name="Clum A."/>
            <person name="Steindorff A."/>
            <person name="Ohm R.A."/>
            <person name="Martin F."/>
            <person name="Silar P."/>
            <person name="Natvig D.O."/>
            <person name="Lalanne C."/>
            <person name="Gautier V."/>
            <person name="Ament-Velasquez S.L."/>
            <person name="Kruys A."/>
            <person name="Hutchinson M.I."/>
            <person name="Powell A.J."/>
            <person name="Barry K."/>
            <person name="Miller A.N."/>
            <person name="Grigoriev I.V."/>
            <person name="Debuchy R."/>
            <person name="Gladieux P."/>
            <person name="Hiltunen Thoren M."/>
            <person name="Johannesson H."/>
        </authorList>
    </citation>
    <scope>NUCLEOTIDE SEQUENCE</scope>
    <source>
        <strain evidence="12">CBS 532.94</strain>
    </source>
</reference>
<feature type="compositionally biased region" description="Polar residues" evidence="9">
    <location>
        <begin position="486"/>
        <end position="504"/>
    </location>
</feature>
<keyword evidence="13" id="KW-1185">Reference proteome</keyword>
<dbReference type="InterPro" id="IPR051061">
    <property type="entry name" value="Zinc_finger_trans_reg"/>
</dbReference>
<accession>A0AAN7CDM8</accession>
<feature type="compositionally biased region" description="Polar residues" evidence="9">
    <location>
        <begin position="226"/>
        <end position="237"/>
    </location>
</feature>
<dbReference type="GO" id="GO:0005634">
    <property type="term" value="C:nucleus"/>
    <property type="evidence" value="ECO:0007669"/>
    <property type="project" value="UniProtKB-SubCell"/>
</dbReference>
<dbReference type="PANTHER" id="PTHR46179:SF13">
    <property type="entry name" value="C2H2-TYPE DOMAIN-CONTAINING PROTEIN"/>
    <property type="match status" value="1"/>
</dbReference>
<dbReference type="GO" id="GO:0008270">
    <property type="term" value="F:zinc ion binding"/>
    <property type="evidence" value="ECO:0007669"/>
    <property type="project" value="UniProtKB-KW"/>
</dbReference>
<evidence type="ECO:0000256" key="10">
    <source>
        <dbReference type="SAM" id="Phobius"/>
    </source>
</evidence>
<feature type="region of interest" description="Disordered" evidence="9">
    <location>
        <begin position="176"/>
        <end position="195"/>
    </location>
</feature>
<comment type="caution">
    <text evidence="12">The sequence shown here is derived from an EMBL/GenBank/DDBJ whole genome shotgun (WGS) entry which is preliminary data.</text>
</comment>
<keyword evidence="2" id="KW-0479">Metal-binding</keyword>
<evidence type="ECO:0000256" key="4">
    <source>
        <dbReference type="ARBA" id="ARBA00022833"/>
    </source>
</evidence>
<feature type="region of interest" description="Disordered" evidence="9">
    <location>
        <begin position="484"/>
        <end position="581"/>
    </location>
</feature>
<dbReference type="EMBL" id="MU860047">
    <property type="protein sequence ID" value="KAK4240126.1"/>
    <property type="molecule type" value="Genomic_DNA"/>
</dbReference>
<dbReference type="Proteomes" id="UP001303760">
    <property type="component" value="Unassembled WGS sequence"/>
</dbReference>
<evidence type="ECO:0000259" key="11">
    <source>
        <dbReference type="PROSITE" id="PS50157"/>
    </source>
</evidence>
<keyword evidence="10" id="KW-0812">Transmembrane</keyword>
<keyword evidence="7" id="KW-0539">Nucleus</keyword>
<evidence type="ECO:0000256" key="6">
    <source>
        <dbReference type="ARBA" id="ARBA00023163"/>
    </source>
</evidence>
<sequence length="695" mass="74211">MLSSGAIGGAVVGSVVGALLIVLCILPFVIRARRQRLAHHEDLDQAEVGSYKRTSGSGPETGTVHGVQQTTDSYQKPHSTPQQAAPAQHGLPPPVSSPAFPASRTDSPSPGDGKDASPLTATAPAPSQSPAEASSKTYYGSGVTVDRDNTRKSSASDSYGPPSRELTGITSVGITEEPESFDRPSGSPEHGHFPHLKDSLRSFIHRRRSSHQRRDSKRSTLGGTDGTRSPSVITNDVLSPPTDPTPSGLEIDIETPGLAWDYYHDPTLGIEASDTYPQSAPTPTSATIIPPTYTPTSAAPGSVFPAGQVPLTGAAAASSMTRPIAEEPDSVLPDSNKTVTSTIFGGQNTFLQSKKYPGPLQRTDSLPPPTIVADLPSPPFLQYNIGPSANPMEMMRPTNPDESAYRVNYEMRMIENSPPPPPAQVTPEAVPFMPTPVDGITFTWPDDHQKPQYQSSYQPPHQAPVSAVPEPGLQINEEPVIYYGTDSLTSPDYSTPPASTGASAESTPETRLTSSSPSPSPPPEVAATISGQLVPPSGPSPGLSSAMTPGLSASSGLSPTPSRGRTPGPSPGHSPGRSPARPPGGFVCQVCGAVKSSYHQFNHHRRYHDRPWPCKQPGCERSFGTITHLKRHINDKHFKTRKFYCTQPDCSYSRQGGKSFPRKDNWKRHMLNKHHIDPKDMTDEEVLADVAMDET</sequence>
<dbReference type="AlphaFoldDB" id="A0AAN7CDM8"/>
<name>A0AAN7CDM8_9PEZI</name>
<evidence type="ECO:0000256" key="3">
    <source>
        <dbReference type="ARBA" id="ARBA00022771"/>
    </source>
</evidence>
<evidence type="ECO:0000256" key="7">
    <source>
        <dbReference type="ARBA" id="ARBA00023242"/>
    </source>
</evidence>
<dbReference type="PANTHER" id="PTHR46179">
    <property type="entry name" value="ZINC FINGER PROTEIN"/>
    <property type="match status" value="1"/>
</dbReference>
<reference evidence="12" key="2">
    <citation type="submission" date="2023-05" db="EMBL/GenBank/DDBJ databases">
        <authorList>
            <consortium name="Lawrence Berkeley National Laboratory"/>
            <person name="Steindorff A."/>
            <person name="Hensen N."/>
            <person name="Bonometti L."/>
            <person name="Westerberg I."/>
            <person name="Brannstrom I.O."/>
            <person name="Guillou S."/>
            <person name="Cros-Aarteil S."/>
            <person name="Calhoun S."/>
            <person name="Haridas S."/>
            <person name="Kuo A."/>
            <person name="Mondo S."/>
            <person name="Pangilinan J."/>
            <person name="Riley R."/>
            <person name="Labutti K."/>
            <person name="Andreopoulos B."/>
            <person name="Lipzen A."/>
            <person name="Chen C."/>
            <person name="Yanf M."/>
            <person name="Daum C."/>
            <person name="Ng V."/>
            <person name="Clum A."/>
            <person name="Ohm R."/>
            <person name="Martin F."/>
            <person name="Silar P."/>
            <person name="Natvig D."/>
            <person name="Lalanne C."/>
            <person name="Gautier V."/>
            <person name="Ament-Velasquez S.L."/>
            <person name="Kruys A."/>
            <person name="Hutchinson M.I."/>
            <person name="Powell A.J."/>
            <person name="Barry K."/>
            <person name="Miller A.N."/>
            <person name="Grigoriev I.V."/>
            <person name="Debuchy R."/>
            <person name="Gladieux P."/>
            <person name="Thoren M.H."/>
            <person name="Johannesson H."/>
        </authorList>
    </citation>
    <scope>NUCLEOTIDE SEQUENCE</scope>
    <source>
        <strain evidence="12">CBS 532.94</strain>
    </source>
</reference>
<dbReference type="InterPro" id="IPR036236">
    <property type="entry name" value="Znf_C2H2_sf"/>
</dbReference>
<evidence type="ECO:0000256" key="5">
    <source>
        <dbReference type="ARBA" id="ARBA00023015"/>
    </source>
</evidence>
<keyword evidence="4" id="KW-0862">Zinc</keyword>
<dbReference type="SUPFAM" id="SSF57667">
    <property type="entry name" value="beta-beta-alpha zinc fingers"/>
    <property type="match status" value="1"/>
</dbReference>
<proteinExistence type="predicted"/>
<feature type="region of interest" description="Disordered" evidence="9">
    <location>
        <begin position="48"/>
        <end position="171"/>
    </location>
</feature>
<feature type="region of interest" description="Disordered" evidence="9">
    <location>
        <begin position="440"/>
        <end position="469"/>
    </location>
</feature>
<dbReference type="GO" id="GO:0006357">
    <property type="term" value="P:regulation of transcription by RNA polymerase II"/>
    <property type="evidence" value="ECO:0007669"/>
    <property type="project" value="TreeGrafter"/>
</dbReference>
<evidence type="ECO:0000313" key="13">
    <source>
        <dbReference type="Proteomes" id="UP001303760"/>
    </source>
</evidence>
<evidence type="ECO:0000256" key="9">
    <source>
        <dbReference type="SAM" id="MobiDB-lite"/>
    </source>
</evidence>
<protein>
    <recommendedName>
        <fullName evidence="11">C2H2-type domain-containing protein</fullName>
    </recommendedName>
</protein>
<keyword evidence="10" id="KW-1133">Transmembrane helix</keyword>
<keyword evidence="10" id="KW-0472">Membrane</keyword>
<feature type="compositionally biased region" description="Low complexity" evidence="9">
    <location>
        <begin position="116"/>
        <end position="135"/>
    </location>
</feature>
<keyword evidence="6" id="KW-0804">Transcription</keyword>
<evidence type="ECO:0000256" key="1">
    <source>
        <dbReference type="ARBA" id="ARBA00004123"/>
    </source>
</evidence>
<keyword evidence="5" id="KW-0805">Transcription regulation</keyword>
<feature type="compositionally biased region" description="Basic residues" evidence="9">
    <location>
        <begin position="206"/>
        <end position="216"/>
    </location>
</feature>